<evidence type="ECO:0000256" key="7">
    <source>
        <dbReference type="ARBA" id="ARBA00047943"/>
    </source>
</evidence>
<dbReference type="CDD" id="cd02440">
    <property type="entry name" value="AdoMet_MTases"/>
    <property type="match status" value="1"/>
</dbReference>
<comment type="catalytic activity">
    <reaction evidence="7">
        <text>arsenic triglutathione + 2 [thioredoxin]-dithiol + 2 S-adenosyl-L-methionine + H2O = dimethylarsinous acid + 2 [thioredoxin]-disulfide + 3 glutathione + 2 S-adenosyl-L-homocysteine + 2 H(+)</text>
        <dbReference type="Rhea" id="RHEA:69464"/>
        <dbReference type="Rhea" id="RHEA-COMP:10698"/>
        <dbReference type="Rhea" id="RHEA-COMP:10700"/>
        <dbReference type="ChEBI" id="CHEBI:15377"/>
        <dbReference type="ChEBI" id="CHEBI:15378"/>
        <dbReference type="ChEBI" id="CHEBI:23808"/>
        <dbReference type="ChEBI" id="CHEBI:29950"/>
        <dbReference type="ChEBI" id="CHEBI:50058"/>
        <dbReference type="ChEBI" id="CHEBI:57856"/>
        <dbReference type="ChEBI" id="CHEBI:57925"/>
        <dbReference type="ChEBI" id="CHEBI:59789"/>
        <dbReference type="ChEBI" id="CHEBI:183640"/>
        <dbReference type="EC" id="2.1.1.137"/>
    </reaction>
</comment>
<dbReference type="NCBIfam" id="NF008823">
    <property type="entry name" value="PRK11873.1"/>
    <property type="match status" value="1"/>
</dbReference>
<sequence length="265" mass="28677">MSQVQNDEVRQHVRNRYKQIANESIPSASCCSSNESATSCCSTPDEVSSKLGYSNEELHAVPSGSNLGLGCGNPQAIASLQFGEVVLDLGSGAGFDVFLASRQVGETGKVYGVDMTPEMISRARQNALQHGYENVEFRLGEIEHLPIQNDSIDVIISNCVINLSPDKQQVFNEAFRVLKPGGRLAISDVVMTSELPEELKSDLHSHAGCVSGASTIDEVTIFLQSSGFQNIVVEPKDDSREFIKDWVPGANVDTYIQSAIILAIK</sequence>
<dbReference type="PANTHER" id="PTHR43675">
    <property type="entry name" value="ARSENITE METHYLTRANSFERASE"/>
    <property type="match status" value="1"/>
</dbReference>
<comment type="caution">
    <text evidence="10">The sequence shown here is derived from an EMBL/GenBank/DDBJ whole genome shotgun (WGS) entry which is preliminary data.</text>
</comment>
<dbReference type="Pfam" id="PF13847">
    <property type="entry name" value="Methyltransf_31"/>
    <property type="match status" value="1"/>
</dbReference>
<reference evidence="10 11" key="1">
    <citation type="submission" date="2019-12" db="EMBL/GenBank/DDBJ databases">
        <title>Paenibacillus sp. nov. sp. isolated from soil.</title>
        <authorList>
            <person name="Kim J."/>
            <person name="Jeong S.E."/>
            <person name="Jung H.S."/>
            <person name="Jeon C.O."/>
        </authorList>
    </citation>
    <scope>NUCLEOTIDE SEQUENCE [LARGE SCALE GENOMIC DNA]</scope>
    <source>
        <strain evidence="10 11">5J-6</strain>
    </source>
</reference>
<accession>A0A6L8V542</accession>
<dbReference type="GO" id="GO:0032259">
    <property type="term" value="P:methylation"/>
    <property type="evidence" value="ECO:0007669"/>
    <property type="project" value="UniProtKB-KW"/>
</dbReference>
<evidence type="ECO:0000256" key="2">
    <source>
        <dbReference type="ARBA" id="ARBA00022691"/>
    </source>
</evidence>
<keyword evidence="10" id="KW-0489">Methyltransferase</keyword>
<dbReference type="InterPro" id="IPR029063">
    <property type="entry name" value="SAM-dependent_MTases_sf"/>
</dbReference>
<dbReference type="InterPro" id="IPR025714">
    <property type="entry name" value="Methyltranfer_dom"/>
</dbReference>
<organism evidence="10 11">
    <name type="scientific">Paenibacillus silvestris</name>
    <dbReference type="NCBI Taxonomy" id="2606219"/>
    <lineage>
        <taxon>Bacteria</taxon>
        <taxon>Bacillati</taxon>
        <taxon>Bacillota</taxon>
        <taxon>Bacilli</taxon>
        <taxon>Bacillales</taxon>
        <taxon>Paenibacillaceae</taxon>
        <taxon>Paenibacillus</taxon>
    </lineage>
</organism>
<evidence type="ECO:0000256" key="4">
    <source>
        <dbReference type="ARBA" id="ARBA00034521"/>
    </source>
</evidence>
<dbReference type="EC" id="2.1.1.137" evidence="4"/>
<evidence type="ECO:0000256" key="1">
    <source>
        <dbReference type="ARBA" id="ARBA00022679"/>
    </source>
</evidence>
<comment type="catalytic activity">
    <reaction evidence="6">
        <text>arsenic triglutathione + [thioredoxin]-dithiol + S-adenosyl-L-methionine + 2 H2O = methylarsonous acid + [thioredoxin]-disulfide + 3 glutathione + S-adenosyl-L-homocysteine + H(+)</text>
        <dbReference type="Rhea" id="RHEA:69460"/>
        <dbReference type="Rhea" id="RHEA-COMP:10698"/>
        <dbReference type="Rhea" id="RHEA-COMP:10700"/>
        <dbReference type="ChEBI" id="CHEBI:15377"/>
        <dbReference type="ChEBI" id="CHEBI:15378"/>
        <dbReference type="ChEBI" id="CHEBI:17826"/>
        <dbReference type="ChEBI" id="CHEBI:29950"/>
        <dbReference type="ChEBI" id="CHEBI:50058"/>
        <dbReference type="ChEBI" id="CHEBI:57856"/>
        <dbReference type="ChEBI" id="CHEBI:57925"/>
        <dbReference type="ChEBI" id="CHEBI:59789"/>
        <dbReference type="ChEBI" id="CHEBI:183640"/>
        <dbReference type="EC" id="2.1.1.137"/>
    </reaction>
</comment>
<keyword evidence="2" id="KW-0949">S-adenosyl-L-methionine</keyword>
<dbReference type="Gene3D" id="3.40.50.150">
    <property type="entry name" value="Vaccinia Virus protein VP39"/>
    <property type="match status" value="1"/>
</dbReference>
<dbReference type="InterPro" id="IPR026669">
    <property type="entry name" value="Arsenite_MeTrfase-like"/>
</dbReference>
<protein>
    <recommendedName>
        <fullName evidence="5">Arsenite methyltransferase</fullName>
        <ecNumber evidence="4">2.1.1.137</ecNumber>
    </recommendedName>
</protein>
<evidence type="ECO:0000259" key="9">
    <source>
        <dbReference type="Pfam" id="PF13847"/>
    </source>
</evidence>
<dbReference type="AlphaFoldDB" id="A0A6L8V542"/>
<comment type="similarity">
    <text evidence="3">Belongs to the methyltransferase superfamily. Arsenite methyltransferase family.</text>
</comment>
<keyword evidence="11" id="KW-1185">Reference proteome</keyword>
<evidence type="ECO:0000256" key="3">
    <source>
        <dbReference type="ARBA" id="ARBA00034487"/>
    </source>
</evidence>
<dbReference type="GO" id="GO:0030791">
    <property type="term" value="F:arsenite methyltransferase activity"/>
    <property type="evidence" value="ECO:0007669"/>
    <property type="project" value="UniProtKB-EC"/>
</dbReference>
<evidence type="ECO:0000313" key="10">
    <source>
        <dbReference type="EMBL" id="MZQ85498.1"/>
    </source>
</evidence>
<dbReference type="PANTHER" id="PTHR43675:SF8">
    <property type="entry name" value="ARSENITE METHYLTRANSFERASE"/>
    <property type="match status" value="1"/>
</dbReference>
<gene>
    <name evidence="10" type="primary">arsM</name>
    <name evidence="10" type="ORF">GQF01_25600</name>
</gene>
<evidence type="ECO:0000256" key="6">
    <source>
        <dbReference type="ARBA" id="ARBA00047941"/>
    </source>
</evidence>
<comment type="catalytic activity">
    <reaction evidence="8">
        <text>arsenic triglutathione + 3 [thioredoxin]-dithiol + 3 S-adenosyl-L-methionine = trimethylarsine + 3 [thioredoxin]-disulfide + 3 glutathione + 3 S-adenosyl-L-homocysteine + 3 H(+)</text>
        <dbReference type="Rhea" id="RHEA:69432"/>
        <dbReference type="Rhea" id="RHEA-COMP:10698"/>
        <dbReference type="Rhea" id="RHEA-COMP:10700"/>
        <dbReference type="ChEBI" id="CHEBI:15378"/>
        <dbReference type="ChEBI" id="CHEBI:27130"/>
        <dbReference type="ChEBI" id="CHEBI:29950"/>
        <dbReference type="ChEBI" id="CHEBI:50058"/>
        <dbReference type="ChEBI" id="CHEBI:57856"/>
        <dbReference type="ChEBI" id="CHEBI:57925"/>
        <dbReference type="ChEBI" id="CHEBI:59789"/>
        <dbReference type="ChEBI" id="CHEBI:183640"/>
        <dbReference type="EC" id="2.1.1.137"/>
    </reaction>
</comment>
<proteinExistence type="inferred from homology"/>
<dbReference type="RefSeq" id="WP_161409734.1">
    <property type="nucleotide sequence ID" value="NZ_WTUZ01000022.1"/>
</dbReference>
<dbReference type="EMBL" id="WTUZ01000022">
    <property type="protein sequence ID" value="MZQ85498.1"/>
    <property type="molecule type" value="Genomic_DNA"/>
</dbReference>
<keyword evidence="1 10" id="KW-0808">Transferase</keyword>
<evidence type="ECO:0000313" key="11">
    <source>
        <dbReference type="Proteomes" id="UP000481087"/>
    </source>
</evidence>
<dbReference type="SUPFAM" id="SSF53335">
    <property type="entry name" value="S-adenosyl-L-methionine-dependent methyltransferases"/>
    <property type="match status" value="1"/>
</dbReference>
<feature type="domain" description="Methyltransferase" evidence="9">
    <location>
        <begin position="83"/>
        <end position="225"/>
    </location>
</feature>
<evidence type="ECO:0000256" key="5">
    <source>
        <dbReference type="ARBA" id="ARBA00034545"/>
    </source>
</evidence>
<dbReference type="Proteomes" id="UP000481087">
    <property type="component" value="Unassembled WGS sequence"/>
</dbReference>
<name>A0A6L8V542_9BACL</name>
<evidence type="ECO:0000256" key="8">
    <source>
        <dbReference type="ARBA" id="ARBA00048428"/>
    </source>
</evidence>